<sequence length="160" mass="18109">MHEMDVNMVSRRTILIGGVTLLGVAALPGAALAETPDVYVTSDNIAINGYDPVAYFTQEDAIEGSVEFFVEWNGATWHFASEQNRDMFEAEPKKYAPEYGGYCAFAVSQGAFASTDPKAWTIVDERLYLNFSLRIRDRWRQDMEKYITQADNNWPGVLRH</sequence>
<feature type="domain" description="YHS" evidence="1">
    <location>
        <begin position="67"/>
        <end position="98"/>
    </location>
</feature>
<gene>
    <name evidence="2" type="ORF">MNBD_ALPHA11-1689</name>
</gene>
<dbReference type="Pfam" id="PF04945">
    <property type="entry name" value="YHS"/>
    <property type="match status" value="1"/>
</dbReference>
<name>A0A3B0TWV8_9ZZZZ</name>
<dbReference type="EMBL" id="UOEQ01000293">
    <property type="protein sequence ID" value="VAW20663.1"/>
    <property type="molecule type" value="Genomic_DNA"/>
</dbReference>
<dbReference type="InterPro" id="IPR006311">
    <property type="entry name" value="TAT_signal"/>
</dbReference>
<evidence type="ECO:0000259" key="1">
    <source>
        <dbReference type="Pfam" id="PF04945"/>
    </source>
</evidence>
<dbReference type="PROSITE" id="PS51318">
    <property type="entry name" value="TAT"/>
    <property type="match status" value="1"/>
</dbReference>
<accession>A0A3B0TWV8</accession>
<dbReference type="NCBIfam" id="NF041384">
    <property type="entry name" value="YHS_seleno_dom"/>
    <property type="match status" value="1"/>
</dbReference>
<proteinExistence type="predicted"/>
<dbReference type="AlphaFoldDB" id="A0A3B0TWV8"/>
<evidence type="ECO:0000313" key="2">
    <source>
        <dbReference type="EMBL" id="VAW20663.1"/>
    </source>
</evidence>
<reference evidence="2" key="1">
    <citation type="submission" date="2018-06" db="EMBL/GenBank/DDBJ databases">
        <authorList>
            <person name="Zhirakovskaya E."/>
        </authorList>
    </citation>
    <scope>NUCLEOTIDE SEQUENCE</scope>
</reference>
<dbReference type="InterPro" id="IPR007029">
    <property type="entry name" value="YHS_dom"/>
</dbReference>
<protein>
    <recommendedName>
        <fullName evidence="1">YHS domain-containing protein</fullName>
    </recommendedName>
</protein>
<organism evidence="2">
    <name type="scientific">hydrothermal vent metagenome</name>
    <dbReference type="NCBI Taxonomy" id="652676"/>
    <lineage>
        <taxon>unclassified sequences</taxon>
        <taxon>metagenomes</taxon>
        <taxon>ecological metagenomes</taxon>
    </lineage>
</organism>